<dbReference type="InterPro" id="IPR008927">
    <property type="entry name" value="6-PGluconate_DH-like_C_sf"/>
</dbReference>
<dbReference type="InterPro" id="IPR017476">
    <property type="entry name" value="UDP-Glc/GDP-Man"/>
</dbReference>
<accession>A0A0G0Z1L1</accession>
<evidence type="ECO:0000313" key="4">
    <source>
        <dbReference type="EMBL" id="KKS42667.1"/>
    </source>
</evidence>
<sequence length="190" mass="21277">MPPNTTEGSLIPLLEKYSGKKAGKDFGVCMNPEYLRENSNEEDFKNPWIIIIGELNAKSGEMLDEIYGPHSCPIIHTSIKEAEAQKYVHNLFNACKISFFNEMRMVCEAVDVNADKVFNLVAESAEASWNPKYGIRNFGAYGGSCLPKDTTAFLAWAKNELRKSMPLLRAVIKVNAITKDKRNGLNDLLQ</sequence>
<dbReference type="GO" id="GO:0051287">
    <property type="term" value="F:NAD binding"/>
    <property type="evidence" value="ECO:0007669"/>
    <property type="project" value="InterPro"/>
</dbReference>
<organism evidence="4 5">
    <name type="scientific">candidate division CPR1 bacterium GW2011_GWA2_42_17</name>
    <dbReference type="NCBI Taxonomy" id="1618341"/>
    <lineage>
        <taxon>Bacteria</taxon>
        <taxon>candidate division CPR1</taxon>
    </lineage>
</organism>
<comment type="caution">
    <text evidence="4">The sequence shown here is derived from an EMBL/GenBank/DDBJ whole genome shotgun (WGS) entry which is preliminary data.</text>
</comment>
<dbReference type="AlphaFoldDB" id="A0A0G0Z1L1"/>
<dbReference type="GO" id="GO:0016616">
    <property type="term" value="F:oxidoreductase activity, acting on the CH-OH group of donors, NAD or NADP as acceptor"/>
    <property type="evidence" value="ECO:0007669"/>
    <property type="project" value="InterPro"/>
</dbReference>
<reference evidence="4 5" key="1">
    <citation type="journal article" date="2015" name="Nature">
        <title>rRNA introns, odd ribosomes, and small enigmatic genomes across a large radiation of phyla.</title>
        <authorList>
            <person name="Brown C.T."/>
            <person name="Hug L.A."/>
            <person name="Thomas B.C."/>
            <person name="Sharon I."/>
            <person name="Castelle C.J."/>
            <person name="Singh A."/>
            <person name="Wilkins M.J."/>
            <person name="Williams K.H."/>
            <person name="Banfield J.F."/>
        </authorList>
    </citation>
    <scope>NUCLEOTIDE SEQUENCE [LARGE SCALE GENOMIC DNA]</scope>
</reference>
<feature type="domain" description="UDP-glucose/GDP-mannose dehydrogenase N-terminal" evidence="3">
    <location>
        <begin position="2"/>
        <end position="66"/>
    </location>
</feature>
<dbReference type="EMBL" id="LCCZ01000038">
    <property type="protein sequence ID" value="KKS42667.1"/>
    <property type="molecule type" value="Genomic_DNA"/>
</dbReference>
<dbReference type="PANTHER" id="PTHR43750:SF3">
    <property type="entry name" value="UDP-GLUCOSE 6-DEHYDROGENASE TUAD"/>
    <property type="match status" value="1"/>
</dbReference>
<evidence type="ECO:0000259" key="3">
    <source>
        <dbReference type="Pfam" id="PF03721"/>
    </source>
</evidence>
<evidence type="ECO:0000313" key="5">
    <source>
        <dbReference type="Proteomes" id="UP000034875"/>
    </source>
</evidence>
<dbReference type="InterPro" id="IPR014026">
    <property type="entry name" value="UDP-Glc/GDP-Man_DH_dimer"/>
</dbReference>
<dbReference type="InterPro" id="IPR001732">
    <property type="entry name" value="UDP-Glc/GDP-Man_DH_N"/>
</dbReference>
<name>A0A0G0Z1L1_9BACT</name>
<dbReference type="GO" id="GO:0000271">
    <property type="term" value="P:polysaccharide biosynthetic process"/>
    <property type="evidence" value="ECO:0007669"/>
    <property type="project" value="InterPro"/>
</dbReference>
<dbReference type="Gene3D" id="1.10.1040.10">
    <property type="entry name" value="N-(1-d-carboxylethyl)-l-norvaline Dehydrogenase, domain 2"/>
    <property type="match status" value="1"/>
</dbReference>
<proteinExistence type="inferred from homology"/>
<dbReference type="InterPro" id="IPR028359">
    <property type="entry name" value="UDP_ManNAc/GlcNAc_DH"/>
</dbReference>
<dbReference type="SUPFAM" id="SSF48179">
    <property type="entry name" value="6-phosphogluconate dehydrogenase C-terminal domain-like"/>
    <property type="match status" value="1"/>
</dbReference>
<dbReference type="PANTHER" id="PTHR43750">
    <property type="entry name" value="UDP-GLUCOSE 6-DEHYDROGENASE TUAD"/>
    <property type="match status" value="1"/>
</dbReference>
<dbReference type="Gene3D" id="3.40.50.720">
    <property type="entry name" value="NAD(P)-binding Rossmann-like Domain"/>
    <property type="match status" value="1"/>
</dbReference>
<dbReference type="Pfam" id="PF03721">
    <property type="entry name" value="UDPG_MGDP_dh_N"/>
    <property type="match status" value="1"/>
</dbReference>
<dbReference type="Proteomes" id="UP000034875">
    <property type="component" value="Unassembled WGS sequence"/>
</dbReference>
<evidence type="ECO:0000259" key="2">
    <source>
        <dbReference type="Pfam" id="PF00984"/>
    </source>
</evidence>
<dbReference type="SUPFAM" id="SSF51735">
    <property type="entry name" value="NAD(P)-binding Rossmann-fold domains"/>
    <property type="match status" value="1"/>
</dbReference>
<dbReference type="GO" id="GO:0016628">
    <property type="term" value="F:oxidoreductase activity, acting on the CH-CH group of donors, NAD or NADP as acceptor"/>
    <property type="evidence" value="ECO:0007669"/>
    <property type="project" value="InterPro"/>
</dbReference>
<dbReference type="Pfam" id="PF00984">
    <property type="entry name" value="UDPG_MGDP_dh"/>
    <property type="match status" value="1"/>
</dbReference>
<dbReference type="PIRSF" id="PIRSF500136">
    <property type="entry name" value="UDP_ManNAc_DH"/>
    <property type="match status" value="1"/>
</dbReference>
<feature type="domain" description="UDP-glucose/GDP-mannose dehydrogenase dimerisation" evidence="2">
    <location>
        <begin position="80"/>
        <end position="176"/>
    </location>
</feature>
<dbReference type="InterPro" id="IPR036291">
    <property type="entry name" value="NAD(P)-bd_dom_sf"/>
</dbReference>
<protein>
    <submittedName>
        <fullName evidence="4">UDP-glucose 6-dehydrogenase</fullName>
    </submittedName>
</protein>
<dbReference type="PIRSF" id="PIRSF000124">
    <property type="entry name" value="UDPglc_GDPman_dh"/>
    <property type="match status" value="1"/>
</dbReference>
<gene>
    <name evidence="4" type="ORF">UV05_C0038G0002</name>
</gene>
<comment type="similarity">
    <text evidence="1">Belongs to the UDP-glucose/GDP-mannose dehydrogenase family.</text>
</comment>
<evidence type="ECO:0000256" key="1">
    <source>
        <dbReference type="ARBA" id="ARBA00006601"/>
    </source>
</evidence>
<dbReference type="InterPro" id="IPR013328">
    <property type="entry name" value="6PGD_dom2"/>
</dbReference>